<organism evidence="4 5">
    <name type="scientific">Centaurea solstitialis</name>
    <name type="common">yellow star-thistle</name>
    <dbReference type="NCBI Taxonomy" id="347529"/>
    <lineage>
        <taxon>Eukaryota</taxon>
        <taxon>Viridiplantae</taxon>
        <taxon>Streptophyta</taxon>
        <taxon>Embryophyta</taxon>
        <taxon>Tracheophyta</taxon>
        <taxon>Spermatophyta</taxon>
        <taxon>Magnoliopsida</taxon>
        <taxon>eudicotyledons</taxon>
        <taxon>Gunneridae</taxon>
        <taxon>Pentapetalae</taxon>
        <taxon>asterids</taxon>
        <taxon>campanulids</taxon>
        <taxon>Asterales</taxon>
        <taxon>Asteraceae</taxon>
        <taxon>Carduoideae</taxon>
        <taxon>Cardueae</taxon>
        <taxon>Centaureinae</taxon>
        <taxon>Centaurea</taxon>
    </lineage>
</organism>
<name>A0AA38SYS6_9ASTR</name>
<evidence type="ECO:0000313" key="4">
    <source>
        <dbReference type="EMBL" id="KAJ9544366.1"/>
    </source>
</evidence>
<feature type="compositionally biased region" description="Low complexity" evidence="1">
    <location>
        <begin position="470"/>
        <end position="483"/>
    </location>
</feature>
<protein>
    <recommendedName>
        <fullName evidence="6">Reverse transcriptase Ty1/copia-type domain-containing protein</fullName>
    </recommendedName>
</protein>
<dbReference type="SUPFAM" id="SSF56672">
    <property type="entry name" value="DNA/RNA polymerases"/>
    <property type="match status" value="1"/>
</dbReference>
<feature type="compositionally biased region" description="Polar residues" evidence="1">
    <location>
        <begin position="175"/>
        <end position="193"/>
    </location>
</feature>
<dbReference type="AlphaFoldDB" id="A0AA38SYS6"/>
<comment type="caution">
    <text evidence="4">The sequence shown here is derived from an EMBL/GenBank/DDBJ whole genome shotgun (WGS) entry which is preliminary data.</text>
</comment>
<feature type="region of interest" description="Disordered" evidence="1">
    <location>
        <begin position="166"/>
        <end position="236"/>
    </location>
</feature>
<dbReference type="Pfam" id="PF25597">
    <property type="entry name" value="SH3_retrovirus"/>
    <property type="match status" value="1"/>
</dbReference>
<dbReference type="EMBL" id="JARYMX010000006">
    <property type="protein sequence ID" value="KAJ9544366.1"/>
    <property type="molecule type" value="Genomic_DNA"/>
</dbReference>
<evidence type="ECO:0008006" key="6">
    <source>
        <dbReference type="Google" id="ProtNLM"/>
    </source>
</evidence>
<feature type="compositionally biased region" description="Polar residues" evidence="1">
    <location>
        <begin position="202"/>
        <end position="213"/>
    </location>
</feature>
<dbReference type="InterPro" id="IPR013103">
    <property type="entry name" value="RVT_2"/>
</dbReference>
<gene>
    <name evidence="4" type="ORF">OSB04_024073</name>
</gene>
<accession>A0AA38SYS6</accession>
<keyword evidence="5" id="KW-1185">Reference proteome</keyword>
<evidence type="ECO:0000259" key="2">
    <source>
        <dbReference type="Pfam" id="PF07727"/>
    </source>
</evidence>
<evidence type="ECO:0000259" key="3">
    <source>
        <dbReference type="Pfam" id="PF25597"/>
    </source>
</evidence>
<dbReference type="PANTHER" id="PTHR47481:SF40">
    <property type="entry name" value="RETROTRANSPOSON GAG DOMAIN-CONTAINING PROTEIN"/>
    <property type="match status" value="1"/>
</dbReference>
<dbReference type="InterPro" id="IPR043502">
    <property type="entry name" value="DNA/RNA_pol_sf"/>
</dbReference>
<reference evidence="4" key="1">
    <citation type="submission" date="2023-03" db="EMBL/GenBank/DDBJ databases">
        <title>Chromosome-scale reference genome and RAD-based genetic map of yellow starthistle (Centaurea solstitialis) reveal putative structural variation and QTLs associated with invader traits.</title>
        <authorList>
            <person name="Reatini B."/>
            <person name="Cang F.A."/>
            <person name="Jiang Q."/>
            <person name="Mckibben M.T.W."/>
            <person name="Barker M.S."/>
            <person name="Rieseberg L.H."/>
            <person name="Dlugosch K.M."/>
        </authorList>
    </citation>
    <scope>NUCLEOTIDE SEQUENCE</scope>
    <source>
        <strain evidence="4">CAN-66</strain>
        <tissue evidence="4">Leaf</tissue>
    </source>
</reference>
<dbReference type="Proteomes" id="UP001172457">
    <property type="component" value="Chromosome 6"/>
</dbReference>
<evidence type="ECO:0000313" key="5">
    <source>
        <dbReference type="Proteomes" id="UP001172457"/>
    </source>
</evidence>
<feature type="domain" description="Reverse transcriptase Ty1/copia-type" evidence="2">
    <location>
        <begin position="580"/>
        <end position="788"/>
    </location>
</feature>
<dbReference type="PANTHER" id="PTHR47481">
    <property type="match status" value="1"/>
</dbReference>
<evidence type="ECO:0000256" key="1">
    <source>
        <dbReference type="SAM" id="MobiDB-lite"/>
    </source>
</evidence>
<dbReference type="InterPro" id="IPR057670">
    <property type="entry name" value="SH3_retrovirus"/>
</dbReference>
<feature type="region of interest" description="Disordered" evidence="1">
    <location>
        <begin position="256"/>
        <end position="285"/>
    </location>
</feature>
<feature type="region of interest" description="Disordered" evidence="1">
    <location>
        <begin position="470"/>
        <end position="525"/>
    </location>
</feature>
<proteinExistence type="predicted"/>
<sequence>MTTNPPNPTAAQLIFAIGNVYPQFSLKLTTNGARYKLWRRIFTNMCKGAKVIGHITGTSQPKGTNDEDWEAIDSRIKSWFYSTCEPNLLNIITKDNCTAKDLWESLDSYFLNNKLSQSLQLQTVFRNTKKHLPPSYKSLVDVITHTKPFPSFLEAKNMLLLHESREDQPDPTADTLLSPSSALYSTSTPNNNGKMRLKNNRGNKNTGRVTFNRTLGGGGSSSSNTTGFSGDGCAPGGHPPFNAQLLHLLQNVVHQQQVQNTHPNGPRRLPAPSTPTHGGFPVPSALFAAPPQAAQLCPSAPQFTDLGSLFSSMSVQQPARTQDNNYYMDTGASSHMSYNQGNLLSLKPCGKSKVIMVGNGALLPSPQPSIPSATAFVAVSPIVWHRRLGHPGVSTFSFLKSPCVYLGPSANHRGHRYYDLVSHCIIISRHVVFDEDHFPYSSFNDLPPVSAYDDLLEDGSSPTLEFAITPAPTTSPESPQTSSVAPTTSGAAVPTTPIASDVPSPHTTSTPTISSTHPMTTRSRTGNLKPRQILNLSTVSSLSMIPTSTAQAICDPHWKEAMDSEMSALLSNHTWDLGHLARYKARLVAQGFSQQPGLDYDETFSPIVKPATIRTVLNISVSLNWPIHQLDVKNAFLNGDLTEEVYMKQPLGYVHPSYPNHVCRLRKALYGLKQAPRAWFQRFVVFITSLGFSSSKSDSSLFVYHHGRDTIYLLLYADDITLTASSPDLVTRVISRLSSEFQMTDLGALFFLGVVATRSSSGLFLSQSVFAQEIISRGSMDTCNPCSTLVDIKSKLPSSGAPVSDPTLYRSLAGALQYLTFTRPDISYAVQ</sequence>
<feature type="compositionally biased region" description="Low complexity" evidence="1">
    <location>
        <begin position="503"/>
        <end position="521"/>
    </location>
</feature>
<dbReference type="Pfam" id="PF07727">
    <property type="entry name" value="RVT_2"/>
    <property type="match status" value="1"/>
</dbReference>
<feature type="domain" description="Retroviral polymerase SH3-like" evidence="3">
    <location>
        <begin position="402"/>
        <end position="442"/>
    </location>
</feature>